<dbReference type="InterPro" id="IPR035587">
    <property type="entry name" value="DUS-like_FMN-bd"/>
</dbReference>
<dbReference type="InterPro" id="IPR001269">
    <property type="entry name" value="DUS_fam"/>
</dbReference>
<keyword evidence="2 9" id="KW-0285">Flavoprotein</keyword>
<evidence type="ECO:0000256" key="7">
    <source>
        <dbReference type="ARBA" id="ARBA00048342"/>
    </source>
</evidence>
<sequence length="350" mass="38934">MAVTAITPTPAQLLTDYDGWTVQAPMVRYSKLPFRQLVGEYNTHITYTPMMVANEFSRSEYARASDFSTSLSERAVFSLRRRRRGGVGVSGRHAFDSLSDSSAYEQHTTPVRGCLIAQFAANEPVSFSQSAELIAPYVDAIDLNTGCPTAWAYEEGIGSALLRKPEIVADIIRTTYDRLGGALPVTVKIRIDKEEKRTEQLIRNAVMAGVSVIGIHGRYRTQASTTAANMEGIHLAQSFSDVPTIANGDAWSLDHALAIRDKTHCEGVMSARGILSNPAMFAGYKDTPMECVDKFTHLAIAYGLPFHLFHRHIAYMLESRMTKKQRLSWHTLHSTPAALDWMEEFRREGV</sequence>
<dbReference type="InterPro" id="IPR018517">
    <property type="entry name" value="tRNA_hU_synthase_CS"/>
</dbReference>
<comment type="similarity">
    <text evidence="9">Belongs to the dus family.</text>
</comment>
<dbReference type="AlphaFoldDB" id="A0A4T0G0M5"/>
<keyword evidence="6 9" id="KW-0560">Oxidoreductase</keyword>
<keyword evidence="5 9" id="KW-0819">tRNA processing</keyword>
<evidence type="ECO:0000256" key="3">
    <source>
        <dbReference type="ARBA" id="ARBA00022643"/>
    </source>
</evidence>
<feature type="domain" description="DUS-like FMN-binding" evidence="12">
    <location>
        <begin position="113"/>
        <end position="325"/>
    </location>
</feature>
<name>A0A4T0G0M5_9BASI</name>
<reference evidence="13 14" key="1">
    <citation type="submission" date="2019-03" db="EMBL/GenBank/DDBJ databases">
        <title>Sequencing 23 genomes of Wallemia ichthyophaga.</title>
        <authorList>
            <person name="Gostincar C."/>
        </authorList>
    </citation>
    <scope>NUCLEOTIDE SEQUENCE [LARGE SCALE GENOMIC DNA]</scope>
    <source>
        <strain evidence="13 14">EXF-5753</strain>
    </source>
</reference>
<evidence type="ECO:0000256" key="9">
    <source>
        <dbReference type="PIRNR" id="PIRNR006621"/>
    </source>
</evidence>
<dbReference type="PIRSF" id="PIRSF006621">
    <property type="entry name" value="Dus"/>
    <property type="match status" value="1"/>
</dbReference>
<evidence type="ECO:0000256" key="8">
    <source>
        <dbReference type="ARBA" id="ARBA00049447"/>
    </source>
</evidence>
<dbReference type="PANTHER" id="PTHR11082">
    <property type="entry name" value="TRNA-DIHYDROURIDINE SYNTHASE"/>
    <property type="match status" value="1"/>
</dbReference>
<feature type="binding site" evidence="11">
    <location>
        <begin position="25"/>
        <end position="27"/>
    </location>
    <ligand>
        <name>FMN</name>
        <dbReference type="ChEBI" id="CHEBI:58210"/>
    </ligand>
</feature>
<keyword evidence="11" id="KW-0547">Nucleotide-binding</keyword>
<feature type="binding site" evidence="11">
    <location>
        <position position="118"/>
    </location>
    <ligand>
        <name>FMN</name>
        <dbReference type="ChEBI" id="CHEBI:58210"/>
    </ligand>
</feature>
<accession>A0A4T0G0M5</accession>
<evidence type="ECO:0000313" key="13">
    <source>
        <dbReference type="EMBL" id="TIA92906.1"/>
    </source>
</evidence>
<evidence type="ECO:0000256" key="4">
    <source>
        <dbReference type="ARBA" id="ARBA00022664"/>
    </source>
</evidence>
<comment type="catalytic activity">
    <reaction evidence="7">
        <text>a 5,6-dihydrouridine in mRNA + NAD(+) = a uridine in mRNA + NADH + H(+)</text>
        <dbReference type="Rhea" id="RHEA:69851"/>
        <dbReference type="Rhea" id="RHEA-COMP:14658"/>
        <dbReference type="Rhea" id="RHEA-COMP:17789"/>
        <dbReference type="ChEBI" id="CHEBI:15378"/>
        <dbReference type="ChEBI" id="CHEBI:57540"/>
        <dbReference type="ChEBI" id="CHEBI:57945"/>
        <dbReference type="ChEBI" id="CHEBI:65315"/>
        <dbReference type="ChEBI" id="CHEBI:74443"/>
    </reaction>
    <physiologicalReaction direction="right-to-left" evidence="7">
        <dbReference type="Rhea" id="RHEA:69853"/>
    </physiologicalReaction>
</comment>
<comment type="cofactor">
    <cofactor evidence="1 9 11">
        <name>FMN</name>
        <dbReference type="ChEBI" id="CHEBI:58210"/>
    </cofactor>
</comment>
<dbReference type="PANTHER" id="PTHR11082:SF31">
    <property type="entry name" value="TRNA-DIHYDROURIDINE(20A_20B) SYNTHASE [NAD(P)+]-LIKE"/>
    <property type="match status" value="1"/>
</dbReference>
<comment type="catalytic activity">
    <reaction evidence="8">
        <text>a 5,6-dihydrouridine in mRNA + NADP(+) = a uridine in mRNA + NADPH + H(+)</text>
        <dbReference type="Rhea" id="RHEA:69855"/>
        <dbReference type="Rhea" id="RHEA-COMP:14658"/>
        <dbReference type="Rhea" id="RHEA-COMP:17789"/>
        <dbReference type="ChEBI" id="CHEBI:15378"/>
        <dbReference type="ChEBI" id="CHEBI:57783"/>
        <dbReference type="ChEBI" id="CHEBI:58349"/>
        <dbReference type="ChEBI" id="CHEBI:65315"/>
        <dbReference type="ChEBI" id="CHEBI:74443"/>
    </reaction>
    <physiologicalReaction direction="right-to-left" evidence="8">
        <dbReference type="Rhea" id="RHEA:69857"/>
    </physiologicalReaction>
</comment>
<keyword evidence="4" id="KW-0507">mRNA processing</keyword>
<dbReference type="Proteomes" id="UP000310189">
    <property type="component" value="Unassembled WGS sequence"/>
</dbReference>
<dbReference type="GO" id="GO:0006397">
    <property type="term" value="P:mRNA processing"/>
    <property type="evidence" value="ECO:0007669"/>
    <property type="project" value="UniProtKB-KW"/>
</dbReference>
<comment type="caution">
    <text evidence="13">The sequence shown here is derived from an EMBL/GenBank/DDBJ whole genome shotgun (WGS) entry which is preliminary data.</text>
</comment>
<evidence type="ECO:0000259" key="12">
    <source>
        <dbReference type="Pfam" id="PF01207"/>
    </source>
</evidence>
<gene>
    <name evidence="13" type="ORF">E3P99_00342</name>
</gene>
<dbReference type="GO" id="GO:0106414">
    <property type="term" value="F:mRNA dihydrouridine synthase activity"/>
    <property type="evidence" value="ECO:0007669"/>
    <property type="project" value="RHEA"/>
</dbReference>
<dbReference type="EC" id="1.3.1.-" evidence="9"/>
<protein>
    <recommendedName>
        <fullName evidence="9">tRNA-dihydrouridine synthase</fullName>
        <ecNumber evidence="9">1.3.1.-</ecNumber>
    </recommendedName>
</protein>
<dbReference type="PROSITE" id="PS01136">
    <property type="entry name" value="UPF0034"/>
    <property type="match status" value="1"/>
</dbReference>
<keyword evidence="14" id="KW-1185">Reference proteome</keyword>
<proteinExistence type="inferred from homology"/>
<feature type="active site" description="Proton donor" evidence="10">
    <location>
        <position position="147"/>
    </location>
</feature>
<organism evidence="13 14">
    <name type="scientific">Wallemia hederae</name>
    <dbReference type="NCBI Taxonomy" id="1540922"/>
    <lineage>
        <taxon>Eukaryota</taxon>
        <taxon>Fungi</taxon>
        <taxon>Dikarya</taxon>
        <taxon>Basidiomycota</taxon>
        <taxon>Wallemiomycotina</taxon>
        <taxon>Wallemiomycetes</taxon>
        <taxon>Wallemiales</taxon>
        <taxon>Wallemiaceae</taxon>
        <taxon>Wallemia</taxon>
    </lineage>
</organism>
<feature type="domain" description="DUS-like FMN-binding" evidence="12">
    <location>
        <begin position="23"/>
        <end position="73"/>
    </location>
</feature>
<keyword evidence="3 9" id="KW-0288">FMN</keyword>
<evidence type="ECO:0000313" key="14">
    <source>
        <dbReference type="Proteomes" id="UP000310189"/>
    </source>
</evidence>
<dbReference type="OrthoDB" id="9977870at2759"/>
<evidence type="ECO:0000256" key="11">
    <source>
        <dbReference type="PIRSR" id="PIRSR006621-2"/>
    </source>
</evidence>
<dbReference type="GO" id="GO:0050660">
    <property type="term" value="F:flavin adenine dinucleotide binding"/>
    <property type="evidence" value="ECO:0007669"/>
    <property type="project" value="InterPro"/>
</dbReference>
<evidence type="ECO:0000256" key="5">
    <source>
        <dbReference type="ARBA" id="ARBA00022694"/>
    </source>
</evidence>
<evidence type="ECO:0000256" key="10">
    <source>
        <dbReference type="PIRSR" id="PIRSR006621-1"/>
    </source>
</evidence>
<dbReference type="SUPFAM" id="SSF51395">
    <property type="entry name" value="FMN-linked oxidoreductases"/>
    <property type="match status" value="1"/>
</dbReference>
<dbReference type="CDD" id="cd02801">
    <property type="entry name" value="DUS_like_FMN"/>
    <property type="match status" value="1"/>
</dbReference>
<dbReference type="Pfam" id="PF01207">
    <property type="entry name" value="Dus"/>
    <property type="match status" value="2"/>
</dbReference>
<dbReference type="EMBL" id="SPNW01000004">
    <property type="protein sequence ID" value="TIA92906.1"/>
    <property type="molecule type" value="Genomic_DNA"/>
</dbReference>
<comment type="function">
    <text evidence="9">Catalyzes the synthesis of dihydrouridine, a modified base found in the D-loop of most tRNAs.</text>
</comment>
<feature type="binding site" evidence="11">
    <location>
        <position position="216"/>
    </location>
    <ligand>
        <name>FMN</name>
        <dbReference type="ChEBI" id="CHEBI:58210"/>
    </ligand>
</feature>
<dbReference type="GO" id="GO:0017150">
    <property type="term" value="F:tRNA dihydrouridine synthase activity"/>
    <property type="evidence" value="ECO:0007669"/>
    <property type="project" value="InterPro"/>
</dbReference>
<evidence type="ECO:0000256" key="6">
    <source>
        <dbReference type="ARBA" id="ARBA00023002"/>
    </source>
</evidence>
<evidence type="ECO:0000256" key="1">
    <source>
        <dbReference type="ARBA" id="ARBA00001917"/>
    </source>
</evidence>
<feature type="binding site" evidence="11">
    <location>
        <begin position="271"/>
        <end position="272"/>
    </location>
    <ligand>
        <name>FMN</name>
        <dbReference type="ChEBI" id="CHEBI:58210"/>
    </ligand>
</feature>
<evidence type="ECO:0000256" key="2">
    <source>
        <dbReference type="ARBA" id="ARBA00022630"/>
    </source>
</evidence>
<dbReference type="InterPro" id="IPR013785">
    <property type="entry name" value="Aldolase_TIM"/>
</dbReference>
<dbReference type="Gene3D" id="3.20.20.70">
    <property type="entry name" value="Aldolase class I"/>
    <property type="match status" value="1"/>
</dbReference>